<protein>
    <submittedName>
        <fullName evidence="2">Uncharacterized protein</fullName>
    </submittedName>
</protein>
<evidence type="ECO:0000313" key="3">
    <source>
        <dbReference type="Proteomes" id="UP001341840"/>
    </source>
</evidence>
<reference evidence="2 3" key="1">
    <citation type="journal article" date="2023" name="Plants (Basel)">
        <title>Bridging the Gap: Combining Genomics and Transcriptomics Approaches to Understand Stylosanthes scabra, an Orphan Legume from the Brazilian Caatinga.</title>
        <authorList>
            <person name="Ferreira-Neto J.R.C."/>
            <person name="da Silva M.D."/>
            <person name="Binneck E."/>
            <person name="de Melo N.F."/>
            <person name="da Silva R.H."/>
            <person name="de Melo A.L.T.M."/>
            <person name="Pandolfi V."/>
            <person name="Bustamante F.O."/>
            <person name="Brasileiro-Vidal A.C."/>
            <person name="Benko-Iseppon A.M."/>
        </authorList>
    </citation>
    <scope>NUCLEOTIDE SEQUENCE [LARGE SCALE GENOMIC DNA]</scope>
    <source>
        <tissue evidence="2">Leaves</tissue>
    </source>
</reference>
<proteinExistence type="predicted"/>
<name>A0ABU6WN69_9FABA</name>
<accession>A0ABU6WN69</accession>
<feature type="compositionally biased region" description="Polar residues" evidence="1">
    <location>
        <begin position="82"/>
        <end position="103"/>
    </location>
</feature>
<keyword evidence="3" id="KW-1185">Reference proteome</keyword>
<evidence type="ECO:0000256" key="1">
    <source>
        <dbReference type="SAM" id="MobiDB-lite"/>
    </source>
</evidence>
<organism evidence="2 3">
    <name type="scientific">Stylosanthes scabra</name>
    <dbReference type="NCBI Taxonomy" id="79078"/>
    <lineage>
        <taxon>Eukaryota</taxon>
        <taxon>Viridiplantae</taxon>
        <taxon>Streptophyta</taxon>
        <taxon>Embryophyta</taxon>
        <taxon>Tracheophyta</taxon>
        <taxon>Spermatophyta</taxon>
        <taxon>Magnoliopsida</taxon>
        <taxon>eudicotyledons</taxon>
        <taxon>Gunneridae</taxon>
        <taxon>Pentapetalae</taxon>
        <taxon>rosids</taxon>
        <taxon>fabids</taxon>
        <taxon>Fabales</taxon>
        <taxon>Fabaceae</taxon>
        <taxon>Papilionoideae</taxon>
        <taxon>50 kb inversion clade</taxon>
        <taxon>dalbergioids sensu lato</taxon>
        <taxon>Dalbergieae</taxon>
        <taxon>Pterocarpus clade</taxon>
        <taxon>Stylosanthes</taxon>
    </lineage>
</organism>
<feature type="region of interest" description="Disordered" evidence="1">
    <location>
        <begin position="79"/>
        <end position="119"/>
    </location>
</feature>
<comment type="caution">
    <text evidence="2">The sequence shown here is derived from an EMBL/GenBank/DDBJ whole genome shotgun (WGS) entry which is preliminary data.</text>
</comment>
<dbReference type="Proteomes" id="UP001341840">
    <property type="component" value="Unassembled WGS sequence"/>
</dbReference>
<dbReference type="EMBL" id="JASCZI010181729">
    <property type="protein sequence ID" value="MED6185553.1"/>
    <property type="molecule type" value="Genomic_DNA"/>
</dbReference>
<gene>
    <name evidence="2" type="ORF">PIB30_058244</name>
</gene>
<sequence length="119" mass="13437">MASSSPFRSLDHAIDVAKHIFLNKLDVGCWLEALSYRDCFNTYITMATESTKQGLHKWVKIPKEVREVEEKYEDMSHGVETVTLNSDEVNSLGNDNATEFDTNNDPRKNVRGIVGSNKS</sequence>
<evidence type="ECO:0000313" key="2">
    <source>
        <dbReference type="EMBL" id="MED6185553.1"/>
    </source>
</evidence>